<evidence type="ECO:0000313" key="2">
    <source>
        <dbReference type="Proteomes" id="UP000281406"/>
    </source>
</evidence>
<dbReference type="Proteomes" id="UP000281406">
    <property type="component" value="Unassembled WGS sequence"/>
</dbReference>
<gene>
    <name evidence="1" type="ORF">DPX16_16952</name>
</gene>
<keyword evidence="2" id="KW-1185">Reference proteome</keyword>
<protein>
    <submittedName>
        <fullName evidence="1">Uncharacterized protein</fullName>
    </submittedName>
</protein>
<reference evidence="1 2" key="1">
    <citation type="submission" date="2018-10" db="EMBL/GenBank/DDBJ databases">
        <title>Genome assembly for a Yunnan-Guizhou Plateau 3E fish, Anabarilius grahami (Regan), and its evolutionary and genetic applications.</title>
        <authorList>
            <person name="Jiang W."/>
        </authorList>
    </citation>
    <scope>NUCLEOTIDE SEQUENCE [LARGE SCALE GENOMIC DNA]</scope>
    <source>
        <strain evidence="1">AG-KIZ</strain>
        <tissue evidence="1">Muscle</tissue>
    </source>
</reference>
<organism evidence="1 2">
    <name type="scientific">Anabarilius grahami</name>
    <name type="common">Kanglang fish</name>
    <name type="synonym">Barilius grahami</name>
    <dbReference type="NCBI Taxonomy" id="495550"/>
    <lineage>
        <taxon>Eukaryota</taxon>
        <taxon>Metazoa</taxon>
        <taxon>Chordata</taxon>
        <taxon>Craniata</taxon>
        <taxon>Vertebrata</taxon>
        <taxon>Euteleostomi</taxon>
        <taxon>Actinopterygii</taxon>
        <taxon>Neopterygii</taxon>
        <taxon>Teleostei</taxon>
        <taxon>Ostariophysi</taxon>
        <taxon>Cypriniformes</taxon>
        <taxon>Xenocyprididae</taxon>
        <taxon>Xenocypridinae</taxon>
        <taxon>Xenocypridinae incertae sedis</taxon>
        <taxon>Anabarilius</taxon>
    </lineage>
</organism>
<dbReference type="AlphaFoldDB" id="A0A3N0XCJ6"/>
<sequence length="80" mass="9227">MGWVESSRKTPDTVIQMDLEGHRFGVTHSDRFEPRAFCDLWSTASQFLLRHIVHVSPPEIWWIAMSSGPREESNRFPAAT</sequence>
<accession>A0A3N0XCJ6</accession>
<comment type="caution">
    <text evidence="1">The sequence shown here is derived from an EMBL/GenBank/DDBJ whole genome shotgun (WGS) entry which is preliminary data.</text>
</comment>
<evidence type="ECO:0000313" key="1">
    <source>
        <dbReference type="EMBL" id="ROI15106.1"/>
    </source>
</evidence>
<proteinExistence type="predicted"/>
<name>A0A3N0XCJ6_ANAGA</name>
<dbReference type="EMBL" id="RJVU01080352">
    <property type="protein sequence ID" value="ROI15106.1"/>
    <property type="molecule type" value="Genomic_DNA"/>
</dbReference>